<dbReference type="RefSeq" id="WP_394315202.1">
    <property type="nucleotide sequence ID" value="NZ_JBHGPK010000035.1"/>
</dbReference>
<dbReference type="Proteomes" id="UP001595190">
    <property type="component" value="Unassembled WGS sequence"/>
</dbReference>
<evidence type="ECO:0000313" key="1">
    <source>
        <dbReference type="EMBL" id="MFC2254527.1"/>
    </source>
</evidence>
<accession>A0ABV6ZQY0</accession>
<proteinExistence type="predicted"/>
<name>A0ABV6ZQY0_9HYPH</name>
<gene>
    <name evidence="1" type="ORF">ACETRX_33270</name>
</gene>
<protein>
    <submittedName>
        <fullName evidence="1">Uncharacterized protein</fullName>
    </submittedName>
</protein>
<dbReference type="EMBL" id="JBHGPK010000035">
    <property type="protein sequence ID" value="MFC2254527.1"/>
    <property type="molecule type" value="Genomic_DNA"/>
</dbReference>
<sequence length="122" mass="13089">MADIRSNALAVNFVGPSPTLRWSGLILCGLAVTALAKTEIVAQRQTVLVLNQANQRADIVKANQALLTAELQSLSATAREIDTSLIVTRESQKIGAQTLLEKTKALLQHQQANLSSPIDENS</sequence>
<comment type="caution">
    <text evidence="1">The sequence shown here is derived from an EMBL/GenBank/DDBJ whole genome shotgun (WGS) entry which is preliminary data.</text>
</comment>
<organism evidence="1 2">
    <name type="scientific">Labrys neptuniae</name>
    <dbReference type="NCBI Taxonomy" id="376174"/>
    <lineage>
        <taxon>Bacteria</taxon>
        <taxon>Pseudomonadati</taxon>
        <taxon>Pseudomonadota</taxon>
        <taxon>Alphaproteobacteria</taxon>
        <taxon>Hyphomicrobiales</taxon>
        <taxon>Xanthobacteraceae</taxon>
        <taxon>Labrys</taxon>
    </lineage>
</organism>
<reference evidence="1 2" key="1">
    <citation type="submission" date="2024-09" db="EMBL/GenBank/DDBJ databases">
        <title>Description of Labrys sedimenti sp. nov., isolated from a diclofenac-degrading enrichment culture, and genome-based reclassification of Labrys portucalensis as a later heterotypic synonym of Labrys neptuniae.</title>
        <authorList>
            <person name="Tancsics A."/>
            <person name="Csepanyi A."/>
        </authorList>
    </citation>
    <scope>NUCLEOTIDE SEQUENCE [LARGE SCALE GENOMIC DNA]</scope>
    <source>
        <strain evidence="1 2">LMG 23412</strain>
    </source>
</reference>
<evidence type="ECO:0000313" key="2">
    <source>
        <dbReference type="Proteomes" id="UP001595190"/>
    </source>
</evidence>